<dbReference type="InterPro" id="IPR003593">
    <property type="entry name" value="AAA+_ATPase"/>
</dbReference>
<dbReference type="GO" id="GO:0005524">
    <property type="term" value="F:ATP binding"/>
    <property type="evidence" value="ECO:0007669"/>
    <property type="project" value="UniProtKB-KW"/>
</dbReference>
<keyword evidence="2" id="KW-0547">Nucleotide-binding</keyword>
<keyword evidence="3 5" id="KW-0067">ATP-binding</keyword>
<sequence length="285" mass="30987">MASHRSDTTGTTTSAEPARLTGAKVAFGDRVLWSGLNLVVEPGEFIAILGPNGVGKTTLLRVLLGQTPLTAGTAMVAGRPVRRGSTRIGYIPQQRSLEATAPIRGRDLVGMGIDGHKWGFGWFSRSRRRRIDEAIASVGATAFANAPLTMTSGGEQQRLRIAQALVTNPHLLLCDEPLSSLDLRHQQEVTRLIDNARRTRNLGVLFVTHEINPVLPYVDRVVYVAGGKVRVGTPDAVLRSDVLSELYGSHVEVFHRGDRIIVLANEERSPHLHAPEISNESEEMG</sequence>
<protein>
    <submittedName>
        <fullName evidence="5">ABC transporter ATP-binding protein</fullName>
    </submittedName>
</protein>
<feature type="domain" description="ABC transporter" evidence="4">
    <location>
        <begin position="18"/>
        <end position="251"/>
    </location>
</feature>
<organism evidence="5 6">
    <name type="scientific">Cutibacterium modestum</name>
    <dbReference type="NCBI Taxonomy" id="2559073"/>
    <lineage>
        <taxon>Bacteria</taxon>
        <taxon>Bacillati</taxon>
        <taxon>Actinomycetota</taxon>
        <taxon>Actinomycetes</taxon>
        <taxon>Propionibacteriales</taxon>
        <taxon>Propionibacteriaceae</taxon>
        <taxon>Cutibacterium</taxon>
    </lineage>
</organism>
<dbReference type="PANTHER" id="PTHR42734">
    <property type="entry name" value="METAL TRANSPORT SYSTEM ATP-BINDING PROTEIN TM_0124-RELATED"/>
    <property type="match status" value="1"/>
</dbReference>
<dbReference type="GeneID" id="92880299"/>
<keyword evidence="1" id="KW-0813">Transport</keyword>
<dbReference type="RefSeq" id="WP_002527814.1">
    <property type="nucleotide sequence ID" value="NZ_AP024747.1"/>
</dbReference>
<evidence type="ECO:0000313" key="6">
    <source>
        <dbReference type="Proteomes" id="UP000825072"/>
    </source>
</evidence>
<dbReference type="CDD" id="cd03235">
    <property type="entry name" value="ABC_Metallic_Cations"/>
    <property type="match status" value="1"/>
</dbReference>
<dbReference type="Pfam" id="PF00005">
    <property type="entry name" value="ABC_tran"/>
    <property type="match status" value="1"/>
</dbReference>
<dbReference type="SMART" id="SM00382">
    <property type="entry name" value="AAA"/>
    <property type="match status" value="1"/>
</dbReference>
<reference evidence="5" key="1">
    <citation type="submission" date="2021-06" db="EMBL/GenBank/DDBJ databases">
        <title>Genome sequence of Cutibacterium modestum strain KB17-24694.</title>
        <authorList>
            <person name="Dekio I."/>
            <person name="Asahina A."/>
            <person name="Nishida M."/>
        </authorList>
    </citation>
    <scope>NUCLEOTIDE SEQUENCE</scope>
    <source>
        <strain evidence="5">KB17-24694</strain>
    </source>
</reference>
<dbReference type="SUPFAM" id="SSF52540">
    <property type="entry name" value="P-loop containing nucleoside triphosphate hydrolases"/>
    <property type="match status" value="1"/>
</dbReference>
<evidence type="ECO:0000256" key="3">
    <source>
        <dbReference type="ARBA" id="ARBA00022840"/>
    </source>
</evidence>
<accession>A0AAD1KRD5</accession>
<dbReference type="EMBL" id="AP024747">
    <property type="protein sequence ID" value="BCY25710.1"/>
    <property type="molecule type" value="Genomic_DNA"/>
</dbReference>
<dbReference type="InterPro" id="IPR027417">
    <property type="entry name" value="P-loop_NTPase"/>
</dbReference>
<gene>
    <name evidence="5" type="ORF">KB1_17000</name>
</gene>
<dbReference type="Gene3D" id="3.40.50.300">
    <property type="entry name" value="P-loop containing nucleotide triphosphate hydrolases"/>
    <property type="match status" value="1"/>
</dbReference>
<dbReference type="InterPro" id="IPR050153">
    <property type="entry name" value="Metal_Ion_Import_ABC"/>
</dbReference>
<evidence type="ECO:0000313" key="5">
    <source>
        <dbReference type="EMBL" id="BCY25710.1"/>
    </source>
</evidence>
<dbReference type="InterPro" id="IPR003439">
    <property type="entry name" value="ABC_transporter-like_ATP-bd"/>
</dbReference>
<evidence type="ECO:0000256" key="2">
    <source>
        <dbReference type="ARBA" id="ARBA00022741"/>
    </source>
</evidence>
<dbReference type="AlphaFoldDB" id="A0AAD1KRD5"/>
<name>A0AAD1KRD5_9ACTN</name>
<evidence type="ECO:0000259" key="4">
    <source>
        <dbReference type="PROSITE" id="PS50893"/>
    </source>
</evidence>
<proteinExistence type="predicted"/>
<dbReference type="PROSITE" id="PS50893">
    <property type="entry name" value="ABC_TRANSPORTER_2"/>
    <property type="match status" value="1"/>
</dbReference>
<dbReference type="Proteomes" id="UP000825072">
    <property type="component" value="Chromosome 1"/>
</dbReference>
<dbReference type="GO" id="GO:0016887">
    <property type="term" value="F:ATP hydrolysis activity"/>
    <property type="evidence" value="ECO:0007669"/>
    <property type="project" value="InterPro"/>
</dbReference>
<evidence type="ECO:0000256" key="1">
    <source>
        <dbReference type="ARBA" id="ARBA00022448"/>
    </source>
</evidence>